<evidence type="ECO:0000313" key="2">
    <source>
        <dbReference type="Proteomes" id="UP000635628"/>
    </source>
</evidence>
<keyword evidence="2" id="KW-1185">Reference proteome</keyword>
<dbReference type="EMBL" id="CAESAP020000155">
    <property type="protein sequence ID" value="CAB5499345.1"/>
    <property type="molecule type" value="Genomic_DNA"/>
</dbReference>
<dbReference type="Proteomes" id="UP000635628">
    <property type="component" value="Unassembled WGS sequence"/>
</dbReference>
<feature type="non-terminal residue" evidence="1">
    <location>
        <position position="51"/>
    </location>
</feature>
<accession>A0ACA8ZPL8</accession>
<name>A0ACA8ZPL8_9GAMM</name>
<reference evidence="1" key="1">
    <citation type="submission" date="2020-05" db="EMBL/GenBank/DDBJ databases">
        <authorList>
            <person name="Petersen J."/>
            <person name="Sayavedra L."/>
        </authorList>
    </citation>
    <scope>NUCLEOTIDE SEQUENCE</scope>
    <source>
        <strain evidence="1">B azoricus SOX Menez Gwen</strain>
    </source>
</reference>
<organism evidence="1 2">
    <name type="scientific">Bathymodiolus azoricus thioautotrophic gill symbiont</name>
    <dbReference type="NCBI Taxonomy" id="235205"/>
    <lineage>
        <taxon>Bacteria</taxon>
        <taxon>Pseudomonadati</taxon>
        <taxon>Pseudomonadota</taxon>
        <taxon>Gammaproteobacteria</taxon>
        <taxon>sulfur-oxidizing symbionts</taxon>
    </lineage>
</organism>
<comment type="caution">
    <text evidence="1">The sequence shown here is derived from an EMBL/GenBank/DDBJ whole genome shotgun (WGS) entry which is preliminary data.</text>
</comment>
<protein>
    <submittedName>
        <fullName evidence="1">Uncharacterized protein</fullName>
    </submittedName>
</protein>
<sequence length="51" mass="5623">MIVQYTEEAQYIGEPHANGLLENATLEKVTTILTTDLELAPVQFFESAPDA</sequence>
<gene>
    <name evidence="1" type="ORF">AZO1586R_916</name>
</gene>
<proteinExistence type="predicted"/>
<evidence type="ECO:0000313" key="1">
    <source>
        <dbReference type="EMBL" id="CAB5499345.1"/>
    </source>
</evidence>